<evidence type="ECO:0000256" key="7">
    <source>
        <dbReference type="SAM" id="Phobius"/>
    </source>
</evidence>
<dbReference type="InterPro" id="IPR036259">
    <property type="entry name" value="MFS_trans_sf"/>
</dbReference>
<feature type="transmembrane region" description="Helical" evidence="7">
    <location>
        <begin position="125"/>
        <end position="143"/>
    </location>
</feature>
<dbReference type="SUPFAM" id="SSF103473">
    <property type="entry name" value="MFS general substrate transporter"/>
    <property type="match status" value="1"/>
</dbReference>
<feature type="region of interest" description="Disordered" evidence="6">
    <location>
        <begin position="1"/>
        <end position="39"/>
    </location>
</feature>
<dbReference type="EMBL" id="KN819534">
    <property type="protein sequence ID" value="KIJ08927.1"/>
    <property type="molecule type" value="Genomic_DNA"/>
</dbReference>
<evidence type="ECO:0000313" key="8">
    <source>
        <dbReference type="EMBL" id="KIJ08927.1"/>
    </source>
</evidence>
<dbReference type="Proteomes" id="UP000053647">
    <property type="component" value="Unassembled WGS sequence"/>
</dbReference>
<accession>A0A0C9TMA1</accession>
<keyword evidence="3 7" id="KW-0812">Transmembrane</keyword>
<reference evidence="8 9" key="1">
    <citation type="submission" date="2014-06" db="EMBL/GenBank/DDBJ databases">
        <authorList>
            <consortium name="DOE Joint Genome Institute"/>
            <person name="Kuo A."/>
            <person name="Kohler A."/>
            <person name="Nagy L.G."/>
            <person name="Floudas D."/>
            <person name="Copeland A."/>
            <person name="Barry K.W."/>
            <person name="Cichocki N."/>
            <person name="Veneault-Fourrey C."/>
            <person name="LaButti K."/>
            <person name="Lindquist E.A."/>
            <person name="Lipzen A."/>
            <person name="Lundell T."/>
            <person name="Morin E."/>
            <person name="Murat C."/>
            <person name="Sun H."/>
            <person name="Tunlid A."/>
            <person name="Henrissat B."/>
            <person name="Grigoriev I.V."/>
            <person name="Hibbett D.S."/>
            <person name="Martin F."/>
            <person name="Nordberg H.P."/>
            <person name="Cantor M.N."/>
            <person name="Hua S.X."/>
        </authorList>
    </citation>
    <scope>NUCLEOTIDE SEQUENCE [LARGE SCALE GENOMIC DNA]</scope>
    <source>
        <strain evidence="8 9">ATCC 200175</strain>
    </source>
</reference>
<dbReference type="GO" id="GO:0022857">
    <property type="term" value="F:transmembrane transporter activity"/>
    <property type="evidence" value="ECO:0007669"/>
    <property type="project" value="InterPro"/>
</dbReference>
<feature type="compositionally biased region" description="Basic and acidic residues" evidence="6">
    <location>
        <begin position="23"/>
        <end position="35"/>
    </location>
</feature>
<keyword evidence="2" id="KW-0813">Transport</keyword>
<gene>
    <name evidence="8" type="ORF">PAXINDRAFT_17977</name>
</gene>
<evidence type="ECO:0000256" key="2">
    <source>
        <dbReference type="ARBA" id="ARBA00022448"/>
    </source>
</evidence>
<evidence type="ECO:0000256" key="3">
    <source>
        <dbReference type="ARBA" id="ARBA00022692"/>
    </source>
</evidence>
<dbReference type="PANTHER" id="PTHR43791:SF19">
    <property type="entry name" value="TRANSPORTER, PUTATIVE (AFU_ORTHOLOGUE AFUA_1G01812)-RELATED"/>
    <property type="match status" value="1"/>
</dbReference>
<evidence type="ECO:0000256" key="6">
    <source>
        <dbReference type="SAM" id="MobiDB-lite"/>
    </source>
</evidence>
<dbReference type="OrthoDB" id="3055650at2759"/>
<name>A0A0C9TMA1_PAXIN</name>
<keyword evidence="5 7" id="KW-0472">Membrane</keyword>
<evidence type="ECO:0008006" key="10">
    <source>
        <dbReference type="Google" id="ProtNLM"/>
    </source>
</evidence>
<protein>
    <recommendedName>
        <fullName evidence="10">Major facilitator superfamily (MFS) profile domain-containing protein</fullName>
    </recommendedName>
</protein>
<evidence type="ECO:0000313" key="9">
    <source>
        <dbReference type="Proteomes" id="UP000053647"/>
    </source>
</evidence>
<dbReference type="Pfam" id="PF07690">
    <property type="entry name" value="MFS_1"/>
    <property type="match status" value="1"/>
</dbReference>
<feature type="transmembrane region" description="Helical" evidence="7">
    <location>
        <begin position="95"/>
        <end position="113"/>
    </location>
</feature>
<dbReference type="PANTHER" id="PTHR43791">
    <property type="entry name" value="PERMEASE-RELATED"/>
    <property type="match status" value="1"/>
</dbReference>
<reference evidence="9" key="2">
    <citation type="submission" date="2015-01" db="EMBL/GenBank/DDBJ databases">
        <title>Evolutionary Origins and Diversification of the Mycorrhizal Mutualists.</title>
        <authorList>
            <consortium name="DOE Joint Genome Institute"/>
            <consortium name="Mycorrhizal Genomics Consortium"/>
            <person name="Kohler A."/>
            <person name="Kuo A."/>
            <person name="Nagy L.G."/>
            <person name="Floudas D."/>
            <person name="Copeland A."/>
            <person name="Barry K.W."/>
            <person name="Cichocki N."/>
            <person name="Veneault-Fourrey C."/>
            <person name="LaButti K."/>
            <person name="Lindquist E.A."/>
            <person name="Lipzen A."/>
            <person name="Lundell T."/>
            <person name="Morin E."/>
            <person name="Murat C."/>
            <person name="Riley R."/>
            <person name="Ohm R."/>
            <person name="Sun H."/>
            <person name="Tunlid A."/>
            <person name="Henrissat B."/>
            <person name="Grigoriev I.V."/>
            <person name="Hibbett D.S."/>
            <person name="Martin F."/>
        </authorList>
    </citation>
    <scope>NUCLEOTIDE SEQUENCE [LARGE SCALE GENOMIC DNA]</scope>
    <source>
        <strain evidence="9">ATCC 200175</strain>
    </source>
</reference>
<evidence type="ECO:0000256" key="5">
    <source>
        <dbReference type="ARBA" id="ARBA00023136"/>
    </source>
</evidence>
<sequence length="169" mass="18647">MSLLTKTSSDAHEGEGYSGAPPQEKELHGGEEGTEHSVAPALTEAQETKLWRRIDLRLIPIITLMYLFCSMDRGNIGNAKLDGLMTQLNLTGDKFNIALMMYFIPYSLLEFPSNLVIQVIRPSRWVPGIVVLWGLITMLMGFVKTYPQLVGVRVCLGAAEAGLYPGVAY</sequence>
<dbReference type="InterPro" id="IPR011701">
    <property type="entry name" value="MFS"/>
</dbReference>
<comment type="subcellular location">
    <subcellularLocation>
        <location evidence="1">Membrane</location>
        <topology evidence="1">Multi-pass membrane protein</topology>
    </subcellularLocation>
</comment>
<proteinExistence type="predicted"/>
<keyword evidence="9" id="KW-1185">Reference proteome</keyword>
<evidence type="ECO:0000256" key="1">
    <source>
        <dbReference type="ARBA" id="ARBA00004141"/>
    </source>
</evidence>
<dbReference type="GO" id="GO:0016020">
    <property type="term" value="C:membrane"/>
    <property type="evidence" value="ECO:0007669"/>
    <property type="project" value="UniProtKB-SubCell"/>
</dbReference>
<dbReference type="AlphaFoldDB" id="A0A0C9TMA1"/>
<evidence type="ECO:0000256" key="4">
    <source>
        <dbReference type="ARBA" id="ARBA00022989"/>
    </source>
</evidence>
<organism evidence="8 9">
    <name type="scientific">Paxillus involutus ATCC 200175</name>
    <dbReference type="NCBI Taxonomy" id="664439"/>
    <lineage>
        <taxon>Eukaryota</taxon>
        <taxon>Fungi</taxon>
        <taxon>Dikarya</taxon>
        <taxon>Basidiomycota</taxon>
        <taxon>Agaricomycotina</taxon>
        <taxon>Agaricomycetes</taxon>
        <taxon>Agaricomycetidae</taxon>
        <taxon>Boletales</taxon>
        <taxon>Paxilineae</taxon>
        <taxon>Paxillaceae</taxon>
        <taxon>Paxillus</taxon>
    </lineage>
</organism>
<dbReference type="Gene3D" id="1.20.1250.20">
    <property type="entry name" value="MFS general substrate transporter like domains"/>
    <property type="match status" value="1"/>
</dbReference>
<dbReference type="HOGENOM" id="CLU_113836_1_0_1"/>
<keyword evidence="4 7" id="KW-1133">Transmembrane helix</keyword>